<dbReference type="GO" id="GO:0051059">
    <property type="term" value="F:NF-kappaB binding"/>
    <property type="evidence" value="ECO:0007669"/>
    <property type="project" value="TreeGrafter"/>
</dbReference>
<dbReference type="VEuPathDB" id="TrichDB:TRFO_15418"/>
<dbReference type="EMBL" id="MLAK01000404">
    <property type="protein sequence ID" value="OHT14260.1"/>
    <property type="molecule type" value="Genomic_DNA"/>
</dbReference>
<dbReference type="RefSeq" id="XP_068367396.1">
    <property type="nucleotide sequence ID" value="XM_068498372.1"/>
</dbReference>
<dbReference type="Pfam" id="PF12796">
    <property type="entry name" value="Ank_2"/>
    <property type="match status" value="1"/>
</dbReference>
<dbReference type="PROSITE" id="PS50297">
    <property type="entry name" value="ANK_REP_REGION"/>
    <property type="match status" value="1"/>
</dbReference>
<proteinExistence type="predicted"/>
<dbReference type="GO" id="GO:0005829">
    <property type="term" value="C:cytosol"/>
    <property type="evidence" value="ECO:0007669"/>
    <property type="project" value="TreeGrafter"/>
</dbReference>
<keyword evidence="6" id="KW-1185">Reference proteome</keyword>
<dbReference type="InterPro" id="IPR002110">
    <property type="entry name" value="Ankyrin_rpt"/>
</dbReference>
<dbReference type="AlphaFoldDB" id="A0A1J4KX28"/>
<feature type="compositionally biased region" description="Basic and acidic residues" evidence="4">
    <location>
        <begin position="555"/>
        <end position="606"/>
    </location>
</feature>
<dbReference type="GO" id="GO:0071356">
    <property type="term" value="P:cellular response to tumor necrosis factor"/>
    <property type="evidence" value="ECO:0007669"/>
    <property type="project" value="TreeGrafter"/>
</dbReference>
<comment type="caution">
    <text evidence="5">The sequence shown here is derived from an EMBL/GenBank/DDBJ whole genome shotgun (WGS) entry which is preliminary data.</text>
</comment>
<organism evidence="5 6">
    <name type="scientific">Tritrichomonas foetus</name>
    <dbReference type="NCBI Taxonomy" id="1144522"/>
    <lineage>
        <taxon>Eukaryota</taxon>
        <taxon>Metamonada</taxon>
        <taxon>Parabasalia</taxon>
        <taxon>Tritrichomonadida</taxon>
        <taxon>Tritrichomonadidae</taxon>
        <taxon>Tritrichomonas</taxon>
    </lineage>
</organism>
<feature type="region of interest" description="Disordered" evidence="4">
    <location>
        <begin position="550"/>
        <end position="606"/>
    </location>
</feature>
<accession>A0A1J4KX28</accession>
<evidence type="ECO:0000256" key="1">
    <source>
        <dbReference type="ARBA" id="ARBA00022737"/>
    </source>
</evidence>
<dbReference type="Proteomes" id="UP000179807">
    <property type="component" value="Unassembled WGS sequence"/>
</dbReference>
<gene>
    <name evidence="5" type="ORF">TRFO_15418</name>
</gene>
<dbReference type="PANTHER" id="PTHR46680:SF3">
    <property type="entry name" value="NF-KAPPA-B INHIBITOR CACTUS"/>
    <property type="match status" value="1"/>
</dbReference>
<dbReference type="SUPFAM" id="SSF48403">
    <property type="entry name" value="Ankyrin repeat"/>
    <property type="match status" value="2"/>
</dbReference>
<dbReference type="Gene3D" id="1.25.40.20">
    <property type="entry name" value="Ankyrin repeat-containing domain"/>
    <property type="match status" value="2"/>
</dbReference>
<dbReference type="Pfam" id="PF00023">
    <property type="entry name" value="Ank"/>
    <property type="match status" value="2"/>
</dbReference>
<dbReference type="GeneID" id="94833076"/>
<feature type="repeat" description="ANK" evidence="3">
    <location>
        <begin position="428"/>
        <end position="461"/>
    </location>
</feature>
<keyword evidence="2 3" id="KW-0040">ANK repeat</keyword>
<dbReference type="PROSITE" id="PS50088">
    <property type="entry name" value="ANK_REPEAT"/>
    <property type="match status" value="2"/>
</dbReference>
<protein>
    <submittedName>
        <fullName evidence="5">Uncharacterized protein</fullName>
    </submittedName>
</protein>
<evidence type="ECO:0000313" key="6">
    <source>
        <dbReference type="Proteomes" id="UP000179807"/>
    </source>
</evidence>
<feature type="repeat" description="ANK" evidence="3">
    <location>
        <begin position="360"/>
        <end position="382"/>
    </location>
</feature>
<evidence type="ECO:0000313" key="5">
    <source>
        <dbReference type="EMBL" id="OHT14260.1"/>
    </source>
</evidence>
<name>A0A1J4KX28_9EUKA</name>
<evidence type="ECO:0000256" key="3">
    <source>
        <dbReference type="PROSITE-ProRule" id="PRU00023"/>
    </source>
</evidence>
<dbReference type="SMART" id="SM00248">
    <property type="entry name" value="ANK"/>
    <property type="match status" value="8"/>
</dbReference>
<reference evidence="5" key="1">
    <citation type="submission" date="2016-10" db="EMBL/GenBank/DDBJ databases">
        <authorList>
            <person name="Benchimol M."/>
            <person name="Almeida L.G."/>
            <person name="Vasconcelos A.T."/>
            <person name="Perreira-Neves A."/>
            <person name="Rosa I.A."/>
            <person name="Tasca T."/>
            <person name="Bogo M.R."/>
            <person name="de Souza W."/>
        </authorList>
    </citation>
    <scope>NUCLEOTIDE SEQUENCE [LARGE SCALE GENOMIC DNA]</scope>
    <source>
        <strain evidence="5">K</strain>
    </source>
</reference>
<evidence type="ECO:0000256" key="4">
    <source>
        <dbReference type="SAM" id="MobiDB-lite"/>
    </source>
</evidence>
<dbReference type="OrthoDB" id="20872at2759"/>
<sequence length="606" mass="69176">MSSHLSAEALETGKNLAELQDLVESISEANFSEVLTKISESKYFSSKVDSIAHIIYFASRVRPFVIDLLVRLAVELSKKSKEFEKSFLEELFSRQHQNIGRYFLLFKCYQNKIVPYEKIADTFKYLTDRNFMTEAMNLLFWFAPEIEENHPNLFQLVKKPEGEDYDEIDPEYRSFWDHYQELKNDNWALLKEKRDIGLNDNEFIQIFAKDDVEKLKAMEFDVNSTIPPYCYDRCPILGCNPTLLCCAAYMNAVKCCRYLIEKGADRSKADDRMRSPSIMAVAGGSDPEILQMLGDDVYSNLRAILVAASNHRNSIIEKKFTSESQDLCGGILHQAAGTNNIKAALLCFDKGIDVNMKNQNGETPLHYAALYGHSDIVDLILSCEDVDVNSLTESHQPPLHLAMSSFSPKTAEIILSHPKIDPLIKGETGQTALHLAAIYEYTDIFKKLLQMPNIDINAVNQNKRSPLYLALMNSSFTIANILLDMPNININQQDAMDRAVLHLAVLLRNSSILQKVISIPGIDFSLKEMHEMTALDYAVRIQNNEAIQILTPLTPKEEKPEEKAEEKPEEKKEEKPEEKKEEKPEEKKEEKPEEKKEEKPEEKAEE</sequence>
<dbReference type="PANTHER" id="PTHR46680">
    <property type="entry name" value="NF-KAPPA-B INHIBITOR ALPHA"/>
    <property type="match status" value="1"/>
</dbReference>
<dbReference type="InterPro" id="IPR051070">
    <property type="entry name" value="NF-kappa-B_inhibitor"/>
</dbReference>
<keyword evidence="1" id="KW-0677">Repeat</keyword>
<evidence type="ECO:0000256" key="2">
    <source>
        <dbReference type="ARBA" id="ARBA00023043"/>
    </source>
</evidence>
<dbReference type="InterPro" id="IPR036770">
    <property type="entry name" value="Ankyrin_rpt-contain_sf"/>
</dbReference>